<accession>A0A7C9VXG8</accession>
<dbReference type="PANTHER" id="PTHR35344">
    <property type="entry name" value="GAS VESICLE STRUCTURAL PROTEIN 2-RELATED"/>
    <property type="match status" value="1"/>
</dbReference>
<dbReference type="InterPro" id="IPR050530">
    <property type="entry name" value="GvpA"/>
</dbReference>
<protein>
    <submittedName>
        <fullName evidence="4">Gas vesicle protein</fullName>
    </submittedName>
</protein>
<dbReference type="Pfam" id="PF00741">
    <property type="entry name" value="Gas_vesicle"/>
    <property type="match status" value="1"/>
</dbReference>
<name>A0A7C9VXG8_9PSEU</name>
<evidence type="ECO:0000313" key="4">
    <source>
        <dbReference type="EMBL" id="NGY60297.1"/>
    </source>
</evidence>
<comment type="similarity">
    <text evidence="3">Belongs to the gas vesicle GvpA family.</text>
</comment>
<evidence type="ECO:0000313" key="5">
    <source>
        <dbReference type="Proteomes" id="UP000481360"/>
    </source>
</evidence>
<dbReference type="GO" id="GO:0012506">
    <property type="term" value="C:vesicle membrane"/>
    <property type="evidence" value="ECO:0007669"/>
    <property type="project" value="InterPro"/>
</dbReference>
<reference evidence="4 5" key="1">
    <citation type="submission" date="2020-03" db="EMBL/GenBank/DDBJ databases">
        <title>Isolation and identification of active actinomycetes.</title>
        <authorList>
            <person name="Sun X."/>
        </authorList>
    </citation>
    <scope>NUCLEOTIDE SEQUENCE [LARGE SCALE GENOMIC DNA]</scope>
    <source>
        <strain evidence="4 5">NEAU-D13</strain>
    </source>
</reference>
<comment type="caution">
    <text evidence="4">The sequence shown here is derived from an EMBL/GenBank/DDBJ whole genome shotgun (WGS) entry which is preliminary data.</text>
</comment>
<dbReference type="PANTHER" id="PTHR35344:SF4">
    <property type="entry name" value="GAS VESICLE PROTEIN A1"/>
    <property type="match status" value="1"/>
</dbReference>
<dbReference type="InterPro" id="IPR000638">
    <property type="entry name" value="Gas-vesicle_GvpA-like"/>
</dbReference>
<dbReference type="Proteomes" id="UP000481360">
    <property type="component" value="Unassembled WGS sequence"/>
</dbReference>
<evidence type="ECO:0000256" key="3">
    <source>
        <dbReference type="ARBA" id="ARBA00035646"/>
    </source>
</evidence>
<dbReference type="EMBL" id="JAAMPJ010000003">
    <property type="protein sequence ID" value="NGY60297.1"/>
    <property type="molecule type" value="Genomic_DNA"/>
</dbReference>
<dbReference type="GO" id="GO:0031411">
    <property type="term" value="C:gas vesicle"/>
    <property type="evidence" value="ECO:0007669"/>
    <property type="project" value="UniProtKB-SubCell"/>
</dbReference>
<keyword evidence="1" id="KW-0304">Gas vesicle</keyword>
<evidence type="ECO:0000256" key="1">
    <source>
        <dbReference type="ARBA" id="ARBA00022987"/>
    </source>
</evidence>
<organism evidence="4 5">
    <name type="scientific">Lentzea alba</name>
    <dbReference type="NCBI Taxonomy" id="2714351"/>
    <lineage>
        <taxon>Bacteria</taxon>
        <taxon>Bacillati</taxon>
        <taxon>Actinomycetota</taxon>
        <taxon>Actinomycetes</taxon>
        <taxon>Pseudonocardiales</taxon>
        <taxon>Pseudonocardiaceae</taxon>
        <taxon>Lentzea</taxon>
    </lineage>
</organism>
<keyword evidence="5" id="KW-1185">Reference proteome</keyword>
<sequence length="122" mass="12324">MPNSGGLADVLNVLLDKGLVIDASVKVSLIGIEILSIDIKVVIASVDTYIRYLEAMQRLEATRRGLAAAPPAAQGIGGTYGLLASAVPAMVTPAVVTPAPAVVTPAPAMVTPAPAPAEEPQS</sequence>
<comment type="subcellular location">
    <subcellularLocation>
        <location evidence="2">Gas vesicle</location>
    </subcellularLocation>
</comment>
<gene>
    <name evidence="4" type="ORF">G7043_15305</name>
</gene>
<dbReference type="GO" id="GO:0005198">
    <property type="term" value="F:structural molecule activity"/>
    <property type="evidence" value="ECO:0007669"/>
    <property type="project" value="InterPro"/>
</dbReference>
<proteinExistence type="inferred from homology"/>
<evidence type="ECO:0000256" key="2">
    <source>
        <dbReference type="ARBA" id="ARBA00035108"/>
    </source>
</evidence>
<dbReference type="AlphaFoldDB" id="A0A7C9VXG8"/>